<reference evidence="4 5" key="1">
    <citation type="journal article" date="2014" name="ISME J.">
        <title>Candidatus Competibacter-lineage genomes retrieved from metagenomes reveal functional metabolic diversity.</title>
        <authorList>
            <person name="McIlroy S.J."/>
            <person name="Albertsen M."/>
            <person name="Andresen E.K."/>
            <person name="Saunders A.M."/>
            <person name="Kristiansen R."/>
            <person name="Stokholm-Bjerregaard M."/>
            <person name="Nielsen K.L."/>
            <person name="Nielsen P.H."/>
        </authorList>
    </citation>
    <scope>NUCLEOTIDE SEQUENCE [LARGE SCALE GENOMIC DNA]</scope>
    <source>
        <strain evidence="4 5">Run_B_J11</strain>
    </source>
</reference>
<dbReference type="EMBL" id="CBTK010000219">
    <property type="protein sequence ID" value="CDH45851.1"/>
    <property type="molecule type" value="Genomic_DNA"/>
</dbReference>
<dbReference type="SUPFAM" id="SSF51569">
    <property type="entry name" value="Aldolase"/>
    <property type="match status" value="1"/>
</dbReference>
<dbReference type="AlphaFoldDB" id="A0A7U7GCX7"/>
<dbReference type="Gene3D" id="3.20.20.70">
    <property type="entry name" value="Aldolase class I"/>
    <property type="match status" value="1"/>
</dbReference>
<gene>
    <name evidence="4" type="ORF">BN874_2960001</name>
</gene>
<proteinExistence type="predicted"/>
<keyword evidence="5" id="KW-1185">Reference proteome</keyword>
<evidence type="ECO:0000256" key="2">
    <source>
        <dbReference type="ARBA" id="ARBA00022679"/>
    </source>
</evidence>
<dbReference type="EC" id="2.3.3.13" evidence="1"/>
<dbReference type="Proteomes" id="UP000019184">
    <property type="component" value="Unassembled WGS sequence"/>
</dbReference>
<dbReference type="SUPFAM" id="SSF110921">
    <property type="entry name" value="2-isopropylmalate synthase LeuA, allosteric (dimerisation) domain"/>
    <property type="match status" value="1"/>
</dbReference>
<dbReference type="Pfam" id="PF22615">
    <property type="entry name" value="IPMS_D2"/>
    <property type="match status" value="1"/>
</dbReference>
<evidence type="ECO:0000259" key="3">
    <source>
        <dbReference type="SMART" id="SM00917"/>
    </source>
</evidence>
<dbReference type="Gene3D" id="1.10.287.1400">
    <property type="match status" value="1"/>
</dbReference>
<dbReference type="PANTHER" id="PTHR46911">
    <property type="match status" value="1"/>
</dbReference>
<dbReference type="InterPro" id="IPR013785">
    <property type="entry name" value="Aldolase_TIM"/>
</dbReference>
<dbReference type="GO" id="GO:0009098">
    <property type="term" value="P:L-leucine biosynthetic process"/>
    <property type="evidence" value="ECO:0007669"/>
    <property type="project" value="UniProtKB-UniPathway"/>
</dbReference>
<keyword evidence="2 4" id="KW-0808">Transferase</keyword>
<dbReference type="InterPro" id="IPR013709">
    <property type="entry name" value="2-isopropylmalate_synth_dimer"/>
</dbReference>
<sequence>MTLALNFYSQGIDPGLDFSVMDEIVRTAEYCNQIPVHPRHPYAGDLVFTAFSGSHQDAIKKGFAAQEQRWATGDGHWEVPYLPVDPADLGRSYEAVIRVNSQSGKGGIAYLLEKDHGLRLPRRLQVEFSQAVQAMADSTGKELTSADLWTAFAADYLQLKEPFQFVEHRSAPDSQASGACKLTATIREHGRERLISGRGNGPIDAFTDALNRHCGLDVRVVDYHEHAIGAGANANAVSYVEIRMDDRVSLFGVGMDSNIVTASLNAVISAVNRALRAAVNPDVAEMELARRVVGLGA</sequence>
<organism evidence="4 5">
    <name type="scientific">Candidatus Contendobacter odensis Run_B_J11</name>
    <dbReference type="NCBI Taxonomy" id="1400861"/>
    <lineage>
        <taxon>Bacteria</taxon>
        <taxon>Pseudomonadati</taxon>
        <taxon>Pseudomonadota</taxon>
        <taxon>Gammaproteobacteria</taxon>
        <taxon>Candidatus Competibacteraceae</taxon>
        <taxon>Candidatus Contendibacter</taxon>
    </lineage>
</organism>
<dbReference type="SUPFAM" id="SSF89000">
    <property type="entry name" value="post-HMGL domain-like"/>
    <property type="match status" value="1"/>
</dbReference>
<accession>A0A7U7GCX7</accession>
<comment type="caution">
    <text evidence="4">The sequence shown here is derived from an EMBL/GenBank/DDBJ whole genome shotgun (WGS) entry which is preliminary data.</text>
</comment>
<dbReference type="UniPathway" id="UPA00048">
    <property type="reaction ID" value="UER00070"/>
</dbReference>
<keyword evidence="4" id="KW-0012">Acyltransferase</keyword>
<evidence type="ECO:0000313" key="5">
    <source>
        <dbReference type="Proteomes" id="UP000019184"/>
    </source>
</evidence>
<dbReference type="InterPro" id="IPR036230">
    <property type="entry name" value="LeuA_allosteric_dom_sf"/>
</dbReference>
<dbReference type="SMART" id="SM00917">
    <property type="entry name" value="LeuA_dimer"/>
    <property type="match status" value="1"/>
</dbReference>
<dbReference type="GO" id="GO:0003852">
    <property type="term" value="F:2-isopropylmalate synthase activity"/>
    <property type="evidence" value="ECO:0007669"/>
    <property type="project" value="UniProtKB-EC"/>
</dbReference>
<name>A0A7U7GCX7_9GAMM</name>
<dbReference type="Pfam" id="PF08502">
    <property type="entry name" value="LeuA_dimer"/>
    <property type="match status" value="1"/>
</dbReference>
<evidence type="ECO:0000256" key="1">
    <source>
        <dbReference type="ARBA" id="ARBA00012973"/>
    </source>
</evidence>
<evidence type="ECO:0000313" key="4">
    <source>
        <dbReference type="EMBL" id="CDH45851.1"/>
    </source>
</evidence>
<dbReference type="Gene3D" id="3.30.160.270">
    <property type="match status" value="1"/>
</dbReference>
<protein>
    <recommendedName>
        <fullName evidence="1">2-isopropylmalate synthase</fullName>
        <ecNumber evidence="1">2.3.3.13</ecNumber>
    </recommendedName>
</protein>
<feature type="domain" description="2-isopropylmalate synthase LeuA allosteric (dimerisation)" evidence="3">
    <location>
        <begin position="142"/>
        <end position="275"/>
    </location>
</feature>
<dbReference type="InterPro" id="IPR054692">
    <property type="entry name" value="LeuA-like_post-cat"/>
</dbReference>
<dbReference type="PANTHER" id="PTHR46911:SF1">
    <property type="entry name" value="2-ISOPROPYLMALATE SYNTHASE"/>
    <property type="match status" value="1"/>
</dbReference>